<dbReference type="Proteomes" id="UP000030742">
    <property type="component" value="Unassembled WGS sequence"/>
</dbReference>
<evidence type="ECO:0000313" key="2">
    <source>
        <dbReference type="Proteomes" id="UP000030742"/>
    </source>
</evidence>
<name>U4TVD9_DENPD</name>
<protein>
    <submittedName>
        <fullName evidence="1">Uncharacterized protein</fullName>
    </submittedName>
</protein>
<organism evidence="1 2">
    <name type="scientific">Dendroctonus ponderosae</name>
    <name type="common">Mountain pine beetle</name>
    <dbReference type="NCBI Taxonomy" id="77166"/>
    <lineage>
        <taxon>Eukaryota</taxon>
        <taxon>Metazoa</taxon>
        <taxon>Ecdysozoa</taxon>
        <taxon>Arthropoda</taxon>
        <taxon>Hexapoda</taxon>
        <taxon>Insecta</taxon>
        <taxon>Pterygota</taxon>
        <taxon>Neoptera</taxon>
        <taxon>Endopterygota</taxon>
        <taxon>Coleoptera</taxon>
        <taxon>Polyphaga</taxon>
        <taxon>Cucujiformia</taxon>
        <taxon>Curculionidae</taxon>
        <taxon>Scolytinae</taxon>
        <taxon>Dendroctonus</taxon>
    </lineage>
</organism>
<proteinExistence type="predicted"/>
<dbReference type="EMBL" id="KB631710">
    <property type="protein sequence ID" value="ERL85544.1"/>
    <property type="molecule type" value="Genomic_DNA"/>
</dbReference>
<sequence>MATRVYKRINTDPMSRRTLSNIENVLDGRDKRIKARPFWENCAVIGECSFAAYARIPTYAVINIVPIRNPKWRLKIDFINVSSEVEEVNAARVHIYSLRTHSPSAAS</sequence>
<accession>U4TVD9</accession>
<gene>
    <name evidence="1" type="ORF">D910_02963</name>
</gene>
<reference evidence="1 2" key="1">
    <citation type="journal article" date="2013" name="Genome Biol.">
        <title>Draft genome of the mountain pine beetle, Dendroctonus ponderosae Hopkins, a major forest pest.</title>
        <authorList>
            <person name="Keeling C.I."/>
            <person name="Yuen M.M."/>
            <person name="Liao N.Y."/>
            <person name="Docking T.R."/>
            <person name="Chan S.K."/>
            <person name="Taylor G.A."/>
            <person name="Palmquist D.L."/>
            <person name="Jackman S.D."/>
            <person name="Nguyen A."/>
            <person name="Li M."/>
            <person name="Henderson H."/>
            <person name="Janes J.K."/>
            <person name="Zhao Y."/>
            <person name="Pandoh P."/>
            <person name="Moore R."/>
            <person name="Sperling F.A."/>
            <person name="Huber D.P."/>
            <person name="Birol I."/>
            <person name="Jones S.J."/>
            <person name="Bohlmann J."/>
        </authorList>
    </citation>
    <scope>NUCLEOTIDE SEQUENCE</scope>
</reference>
<evidence type="ECO:0000313" key="1">
    <source>
        <dbReference type="EMBL" id="ERL85544.1"/>
    </source>
</evidence>
<dbReference type="AlphaFoldDB" id="U4TVD9"/>